<gene>
    <name evidence="7" type="ORF">G3570_03520</name>
</gene>
<evidence type="ECO:0000256" key="3">
    <source>
        <dbReference type="ARBA" id="ARBA00022553"/>
    </source>
</evidence>
<evidence type="ECO:0000256" key="2">
    <source>
        <dbReference type="ARBA" id="ARBA00012438"/>
    </source>
</evidence>
<dbReference type="GO" id="GO:0005886">
    <property type="term" value="C:plasma membrane"/>
    <property type="evidence" value="ECO:0007669"/>
    <property type="project" value="TreeGrafter"/>
</dbReference>
<dbReference type="Gene3D" id="3.30.450.40">
    <property type="match status" value="1"/>
</dbReference>
<evidence type="ECO:0000313" key="7">
    <source>
        <dbReference type="EMBL" id="NGP75685.1"/>
    </source>
</evidence>
<evidence type="ECO:0000256" key="4">
    <source>
        <dbReference type="ARBA" id="ARBA00022679"/>
    </source>
</evidence>
<reference evidence="7 8" key="1">
    <citation type="submission" date="2020-02" db="EMBL/GenBank/DDBJ databases">
        <title>Balneolaceae bacterium YR4-1, complete genome.</title>
        <authorList>
            <person name="Li Y."/>
            <person name="Wu S."/>
        </authorList>
    </citation>
    <scope>NUCLEOTIDE SEQUENCE [LARGE SCALE GENOMIC DNA]</scope>
    <source>
        <strain evidence="7 8">YR4-1</strain>
    </source>
</reference>
<dbReference type="SUPFAM" id="SSF47384">
    <property type="entry name" value="Homodimeric domain of signal transducing histidine kinase"/>
    <property type="match status" value="1"/>
</dbReference>
<evidence type="ECO:0000256" key="5">
    <source>
        <dbReference type="ARBA" id="ARBA00022777"/>
    </source>
</evidence>
<name>A0A6M1T0Q4_9BACT</name>
<keyword evidence="3" id="KW-0597">Phosphoprotein</keyword>
<dbReference type="AlphaFoldDB" id="A0A6M1T0Q4"/>
<dbReference type="InterPro" id="IPR004358">
    <property type="entry name" value="Sig_transdc_His_kin-like_C"/>
</dbReference>
<dbReference type="EMBL" id="JAALLT010000001">
    <property type="protein sequence ID" value="NGP75685.1"/>
    <property type="molecule type" value="Genomic_DNA"/>
</dbReference>
<dbReference type="Pfam" id="PF02518">
    <property type="entry name" value="HATPase_c"/>
    <property type="match status" value="1"/>
</dbReference>
<dbReference type="SMART" id="SM00388">
    <property type="entry name" value="HisKA"/>
    <property type="match status" value="1"/>
</dbReference>
<dbReference type="SUPFAM" id="SSF55874">
    <property type="entry name" value="ATPase domain of HSP90 chaperone/DNA topoisomerase II/histidine kinase"/>
    <property type="match status" value="1"/>
</dbReference>
<protein>
    <recommendedName>
        <fullName evidence="2">histidine kinase</fullName>
        <ecNumber evidence="2">2.7.13.3</ecNumber>
    </recommendedName>
</protein>
<dbReference type="SUPFAM" id="SSF55781">
    <property type="entry name" value="GAF domain-like"/>
    <property type="match status" value="1"/>
</dbReference>
<dbReference type="Pfam" id="PF01590">
    <property type="entry name" value="GAF"/>
    <property type="match status" value="1"/>
</dbReference>
<dbReference type="InterPro" id="IPR036890">
    <property type="entry name" value="HATPase_C_sf"/>
</dbReference>
<comment type="catalytic activity">
    <reaction evidence="1">
        <text>ATP + protein L-histidine = ADP + protein N-phospho-L-histidine.</text>
        <dbReference type="EC" id="2.7.13.3"/>
    </reaction>
</comment>
<dbReference type="EC" id="2.7.13.3" evidence="2"/>
<proteinExistence type="predicted"/>
<dbReference type="InterPro" id="IPR029016">
    <property type="entry name" value="GAF-like_dom_sf"/>
</dbReference>
<dbReference type="Gene3D" id="3.30.565.10">
    <property type="entry name" value="Histidine kinase-like ATPase, C-terminal domain"/>
    <property type="match status" value="1"/>
</dbReference>
<keyword evidence="8" id="KW-1185">Reference proteome</keyword>
<dbReference type="GO" id="GO:0009927">
    <property type="term" value="F:histidine phosphotransfer kinase activity"/>
    <property type="evidence" value="ECO:0007669"/>
    <property type="project" value="TreeGrafter"/>
</dbReference>
<comment type="caution">
    <text evidence="7">The sequence shown here is derived from an EMBL/GenBank/DDBJ whole genome shotgun (WGS) entry which is preliminary data.</text>
</comment>
<dbReference type="Gene3D" id="1.10.287.130">
    <property type="match status" value="1"/>
</dbReference>
<dbReference type="SMART" id="SM00387">
    <property type="entry name" value="HATPase_c"/>
    <property type="match status" value="1"/>
</dbReference>
<dbReference type="PROSITE" id="PS50109">
    <property type="entry name" value="HIS_KIN"/>
    <property type="match status" value="1"/>
</dbReference>
<dbReference type="InterPro" id="IPR003661">
    <property type="entry name" value="HisK_dim/P_dom"/>
</dbReference>
<dbReference type="GO" id="GO:0000155">
    <property type="term" value="F:phosphorelay sensor kinase activity"/>
    <property type="evidence" value="ECO:0007669"/>
    <property type="project" value="InterPro"/>
</dbReference>
<dbReference type="Proteomes" id="UP000473278">
    <property type="component" value="Unassembled WGS sequence"/>
</dbReference>
<evidence type="ECO:0000256" key="1">
    <source>
        <dbReference type="ARBA" id="ARBA00000085"/>
    </source>
</evidence>
<evidence type="ECO:0000313" key="8">
    <source>
        <dbReference type="Proteomes" id="UP000473278"/>
    </source>
</evidence>
<dbReference type="InterPro" id="IPR003018">
    <property type="entry name" value="GAF"/>
</dbReference>
<keyword evidence="5 7" id="KW-0418">Kinase</keyword>
<evidence type="ECO:0000259" key="6">
    <source>
        <dbReference type="PROSITE" id="PS50109"/>
    </source>
</evidence>
<sequence length="421" mass="47289">MAQGHAVPVTARAPIPEFEEERVSELMSYDIVNTLPEDEFDALTNLASRLCDLPISMINFISSENQFTKSCTGITIDITPRSQSICQYTILKDELFEIKDLSKDPRFQDMPYVKNEPKLRYYAGVPLLSDNGHAIGSLCIMDYQPRSLTEQNIKDLKLLASEVMARLKLRKREKSLEQMNSFKNKLIKVVGHDIRSPLTGIMGAGEFLEEADINKEELSEIAQIIQESAGQIQYLINDLLDVELAEFGKLKHEPEPTDISNVLEEIDRIFRFSAQSKNISLKCSFKEEIPDLQIDRKKCIRVLSNIITNAIKFTPRGGKVSISCRFKANKTAEESGIVMTMVKDNGIGMSEEQLNQLFKEKSDGGRSGTENESSYGLGMLIVKKLCEICGASISVESEVDKGTTFRIKWPVKIVVNDPEMA</sequence>
<keyword evidence="4" id="KW-0808">Transferase</keyword>
<dbReference type="Pfam" id="PF00512">
    <property type="entry name" value="HisKA"/>
    <property type="match status" value="1"/>
</dbReference>
<dbReference type="InterPro" id="IPR005467">
    <property type="entry name" value="His_kinase_dom"/>
</dbReference>
<dbReference type="InterPro" id="IPR003594">
    <property type="entry name" value="HATPase_dom"/>
</dbReference>
<dbReference type="PANTHER" id="PTHR43047:SF72">
    <property type="entry name" value="OSMOSENSING HISTIDINE PROTEIN KINASE SLN1"/>
    <property type="match status" value="1"/>
</dbReference>
<dbReference type="PRINTS" id="PR00344">
    <property type="entry name" value="BCTRLSENSOR"/>
</dbReference>
<dbReference type="SMART" id="SM00065">
    <property type="entry name" value="GAF"/>
    <property type="match status" value="1"/>
</dbReference>
<dbReference type="InterPro" id="IPR036097">
    <property type="entry name" value="HisK_dim/P_sf"/>
</dbReference>
<dbReference type="PANTHER" id="PTHR43047">
    <property type="entry name" value="TWO-COMPONENT HISTIDINE PROTEIN KINASE"/>
    <property type="match status" value="1"/>
</dbReference>
<feature type="domain" description="Histidine kinase" evidence="6">
    <location>
        <begin position="189"/>
        <end position="413"/>
    </location>
</feature>
<accession>A0A6M1T0Q4</accession>
<dbReference type="CDD" id="cd00082">
    <property type="entry name" value="HisKA"/>
    <property type="match status" value="1"/>
</dbReference>
<organism evidence="7 8">
    <name type="scientific">Halalkalibaculum roseum</name>
    <dbReference type="NCBI Taxonomy" id="2709311"/>
    <lineage>
        <taxon>Bacteria</taxon>
        <taxon>Pseudomonadati</taxon>
        <taxon>Balneolota</taxon>
        <taxon>Balneolia</taxon>
        <taxon>Balneolales</taxon>
        <taxon>Balneolaceae</taxon>
        <taxon>Halalkalibaculum</taxon>
    </lineage>
</organism>
<dbReference type="RefSeq" id="WP_165139208.1">
    <property type="nucleotide sequence ID" value="NZ_JAALLT010000001.1"/>
</dbReference>